<comment type="caution">
    <text evidence="2">The sequence shown here is derived from an EMBL/GenBank/DDBJ whole genome shotgun (WGS) entry which is preliminary data.</text>
</comment>
<accession>A0A8T0J345</accession>
<organism evidence="2 3">
    <name type="scientific">Ceratodon purpureus</name>
    <name type="common">Fire moss</name>
    <name type="synonym">Dicranum purpureum</name>
    <dbReference type="NCBI Taxonomy" id="3225"/>
    <lineage>
        <taxon>Eukaryota</taxon>
        <taxon>Viridiplantae</taxon>
        <taxon>Streptophyta</taxon>
        <taxon>Embryophyta</taxon>
        <taxon>Bryophyta</taxon>
        <taxon>Bryophytina</taxon>
        <taxon>Bryopsida</taxon>
        <taxon>Dicranidae</taxon>
        <taxon>Pseudoditrichales</taxon>
        <taxon>Ditrichaceae</taxon>
        <taxon>Ceratodon</taxon>
    </lineage>
</organism>
<proteinExistence type="predicted"/>
<dbReference type="Proteomes" id="UP000822688">
    <property type="component" value="Chromosome 1"/>
</dbReference>
<gene>
    <name evidence="2" type="ORF">KC19_1G091600</name>
</gene>
<feature type="compositionally biased region" description="Polar residues" evidence="1">
    <location>
        <begin position="54"/>
        <end position="77"/>
    </location>
</feature>
<name>A0A8T0J345_CERPU</name>
<protein>
    <submittedName>
        <fullName evidence="2">Uncharacterized protein</fullName>
    </submittedName>
</protein>
<sequence length="138" mass="15072">IPSKPSKTGPDARQIIATQFSPENQTTKSDMPITAKYHRERSTKTKPSIYAKPQHSTRSNLPLQTPTQMPGPSNSLTPRIRETLDLGRILLNPLPSSARFPNASRMSPPAATSPRKTPEKSQQPNSSHELLHGTVAGT</sequence>
<dbReference type="AlphaFoldDB" id="A0A8T0J345"/>
<reference evidence="2" key="1">
    <citation type="submission" date="2020-06" db="EMBL/GenBank/DDBJ databases">
        <title>WGS assembly of Ceratodon purpureus strain R40.</title>
        <authorList>
            <person name="Carey S.B."/>
            <person name="Jenkins J."/>
            <person name="Shu S."/>
            <person name="Lovell J.T."/>
            <person name="Sreedasyam A."/>
            <person name="Maumus F."/>
            <person name="Tiley G.P."/>
            <person name="Fernandez-Pozo N."/>
            <person name="Barry K."/>
            <person name="Chen C."/>
            <person name="Wang M."/>
            <person name="Lipzen A."/>
            <person name="Daum C."/>
            <person name="Saski C.A."/>
            <person name="Payton A.C."/>
            <person name="Mcbreen J.C."/>
            <person name="Conrad R.E."/>
            <person name="Kollar L.M."/>
            <person name="Olsson S."/>
            <person name="Huttunen S."/>
            <person name="Landis J.B."/>
            <person name="Wickett N.J."/>
            <person name="Johnson M.G."/>
            <person name="Rensing S.A."/>
            <person name="Grimwood J."/>
            <person name="Schmutz J."/>
            <person name="Mcdaniel S.F."/>
        </authorList>
    </citation>
    <scope>NUCLEOTIDE SEQUENCE</scope>
    <source>
        <strain evidence="2">R40</strain>
    </source>
</reference>
<keyword evidence="3" id="KW-1185">Reference proteome</keyword>
<evidence type="ECO:0000313" key="2">
    <source>
        <dbReference type="EMBL" id="KAG0590340.1"/>
    </source>
</evidence>
<feature type="region of interest" description="Disordered" evidence="1">
    <location>
        <begin position="93"/>
        <end position="138"/>
    </location>
</feature>
<evidence type="ECO:0000256" key="1">
    <source>
        <dbReference type="SAM" id="MobiDB-lite"/>
    </source>
</evidence>
<evidence type="ECO:0000313" key="3">
    <source>
        <dbReference type="Proteomes" id="UP000822688"/>
    </source>
</evidence>
<feature type="region of interest" description="Disordered" evidence="1">
    <location>
        <begin position="1"/>
        <end position="78"/>
    </location>
</feature>
<feature type="compositionally biased region" description="Polar residues" evidence="1">
    <location>
        <begin position="16"/>
        <end position="29"/>
    </location>
</feature>
<dbReference type="EMBL" id="CM026421">
    <property type="protein sequence ID" value="KAG0590340.1"/>
    <property type="molecule type" value="Genomic_DNA"/>
</dbReference>
<feature type="non-terminal residue" evidence="2">
    <location>
        <position position="1"/>
    </location>
</feature>